<gene>
    <name evidence="4" type="ORF">NXC12_CH03035</name>
</gene>
<evidence type="ECO:0000256" key="1">
    <source>
        <dbReference type="SAM" id="MobiDB-lite"/>
    </source>
</evidence>
<dbReference type="InterPro" id="IPR024463">
    <property type="entry name" value="Transposase_TnpC_homeodom"/>
</dbReference>
<accession>A0AAN1BGV3</accession>
<dbReference type="PANTHER" id="PTHR33678">
    <property type="entry name" value="BLL1576 PROTEIN"/>
    <property type="match status" value="1"/>
</dbReference>
<evidence type="ECO:0000259" key="3">
    <source>
        <dbReference type="Pfam" id="PF13007"/>
    </source>
</evidence>
<name>A0AAN1BGV3_RHIET</name>
<protein>
    <submittedName>
        <fullName evidence="4">IS66 family insertion sequence transposase domain-containing protein</fullName>
    </submittedName>
</protein>
<dbReference type="AlphaFoldDB" id="A0AAN1BGV3"/>
<evidence type="ECO:0000313" key="4">
    <source>
        <dbReference type="EMBL" id="ARQ11028.1"/>
    </source>
</evidence>
<dbReference type="Pfam" id="PF13007">
    <property type="entry name" value="LZ_Tnp_IS66"/>
    <property type="match status" value="1"/>
</dbReference>
<evidence type="ECO:0000313" key="5">
    <source>
        <dbReference type="Proteomes" id="UP000194159"/>
    </source>
</evidence>
<sequence>MLNAVDLPDDIAALKAMLIAAEAREVRKDERIERLERLVAAFKQAAFGRKSEKTDPEQFDLALEDLEAAIAAVHAEDEADTPPGRRVSKPRATNRGSLPSHLPRIEELFEPENLICSCGGCLHCIGEDVSERLDVIPAQFRVIVTRRPKYACRACTDGVVQVPAPARLIQAGLPTEATVAHVLVSKYADHRVPRTHQLWRCGAV</sequence>
<organism evidence="4 5">
    <name type="scientific">Rhizobium etli</name>
    <dbReference type="NCBI Taxonomy" id="29449"/>
    <lineage>
        <taxon>Bacteria</taxon>
        <taxon>Pseudomonadati</taxon>
        <taxon>Pseudomonadota</taxon>
        <taxon>Alphaproteobacteria</taxon>
        <taxon>Hyphomicrobiales</taxon>
        <taxon>Rhizobiaceae</taxon>
        <taxon>Rhizobium/Agrobacterium group</taxon>
        <taxon>Rhizobium</taxon>
    </lineage>
</organism>
<dbReference type="EMBL" id="CP020906">
    <property type="protein sequence ID" value="ARQ11028.1"/>
    <property type="molecule type" value="Genomic_DNA"/>
</dbReference>
<dbReference type="PANTHER" id="PTHR33678:SF1">
    <property type="entry name" value="BLL1576 PROTEIN"/>
    <property type="match status" value="1"/>
</dbReference>
<dbReference type="Pfam" id="PF13005">
    <property type="entry name" value="zf-IS66"/>
    <property type="match status" value="1"/>
</dbReference>
<reference evidence="4 5" key="1">
    <citation type="submission" date="2017-04" db="EMBL/GenBank/DDBJ databases">
        <title>Complete genome sequences of Rhizobium genomic linages associated to common bean (phaseolus vulgaris).</title>
        <authorList>
            <person name="Santamaria R.I."/>
            <person name="Bustos P."/>
            <person name="Perez-Carrascal O."/>
            <person name="Martinez-Flores I."/>
            <person name="Juarez S."/>
            <person name="Lozano L."/>
            <person name="Miranda F."/>
            <person name="Vinuesa P."/>
            <person name="Martinez-Romero E."/>
            <person name="Cevallos M.A."/>
            <person name="Romero D."/>
            <person name="Davila G."/>
            <person name="Gonzalez V."/>
        </authorList>
    </citation>
    <scope>NUCLEOTIDE SEQUENCE [LARGE SCALE GENOMIC DNA]</scope>
    <source>
        <strain evidence="4 5">NXC12</strain>
    </source>
</reference>
<dbReference type="Proteomes" id="UP000194159">
    <property type="component" value="Chromosome"/>
</dbReference>
<evidence type="ECO:0000259" key="2">
    <source>
        <dbReference type="Pfam" id="PF13005"/>
    </source>
</evidence>
<feature type="domain" description="Transposase IS66 zinc-finger binding" evidence="2">
    <location>
        <begin position="115"/>
        <end position="155"/>
    </location>
</feature>
<dbReference type="InterPro" id="IPR024474">
    <property type="entry name" value="Znf_dom_IS66"/>
</dbReference>
<proteinExistence type="predicted"/>
<feature type="region of interest" description="Disordered" evidence="1">
    <location>
        <begin position="74"/>
        <end position="99"/>
    </location>
</feature>
<feature type="domain" description="Transposase TnpC homeodomain" evidence="3">
    <location>
        <begin position="34"/>
        <end position="106"/>
    </location>
</feature>
<dbReference type="InterPro" id="IPR052344">
    <property type="entry name" value="Transposase-related"/>
</dbReference>